<sequence length="110" mass="11565">MASGKPISLYKSVSADIDYPASDSIDSPKPWEVDPASPALGSNTTPHPGVNTTSHPGANTTSRPARSNQAVDPMDFMQSGPVPQQGPPKLKGFSDPFHDSSDGEDDDEND</sequence>
<feature type="compositionally biased region" description="Polar residues" evidence="1">
    <location>
        <begin position="40"/>
        <end position="70"/>
    </location>
</feature>
<evidence type="ECO:0000313" key="2">
    <source>
        <dbReference type="EMBL" id="TFL03463.1"/>
    </source>
</evidence>
<dbReference type="Proteomes" id="UP000305067">
    <property type="component" value="Unassembled WGS sequence"/>
</dbReference>
<proteinExistence type="predicted"/>
<dbReference type="AlphaFoldDB" id="A0A5C3QNB6"/>
<keyword evidence="3" id="KW-1185">Reference proteome</keyword>
<name>A0A5C3QNB6_9AGAR</name>
<evidence type="ECO:0000256" key="1">
    <source>
        <dbReference type="SAM" id="MobiDB-lite"/>
    </source>
</evidence>
<feature type="non-terminal residue" evidence="2">
    <location>
        <position position="110"/>
    </location>
</feature>
<feature type="region of interest" description="Disordered" evidence="1">
    <location>
        <begin position="18"/>
        <end position="110"/>
    </location>
</feature>
<accession>A0A5C3QNB6</accession>
<evidence type="ECO:0000313" key="3">
    <source>
        <dbReference type="Proteomes" id="UP000305067"/>
    </source>
</evidence>
<protein>
    <submittedName>
        <fullName evidence="2">Uncharacterized protein</fullName>
    </submittedName>
</protein>
<reference evidence="2 3" key="1">
    <citation type="journal article" date="2019" name="Nat. Ecol. Evol.">
        <title>Megaphylogeny resolves global patterns of mushroom evolution.</title>
        <authorList>
            <person name="Varga T."/>
            <person name="Krizsan K."/>
            <person name="Foldi C."/>
            <person name="Dima B."/>
            <person name="Sanchez-Garcia M."/>
            <person name="Sanchez-Ramirez S."/>
            <person name="Szollosi G.J."/>
            <person name="Szarkandi J.G."/>
            <person name="Papp V."/>
            <person name="Albert L."/>
            <person name="Andreopoulos W."/>
            <person name="Angelini C."/>
            <person name="Antonin V."/>
            <person name="Barry K.W."/>
            <person name="Bougher N.L."/>
            <person name="Buchanan P."/>
            <person name="Buyck B."/>
            <person name="Bense V."/>
            <person name="Catcheside P."/>
            <person name="Chovatia M."/>
            <person name="Cooper J."/>
            <person name="Damon W."/>
            <person name="Desjardin D."/>
            <person name="Finy P."/>
            <person name="Geml J."/>
            <person name="Haridas S."/>
            <person name="Hughes K."/>
            <person name="Justo A."/>
            <person name="Karasinski D."/>
            <person name="Kautmanova I."/>
            <person name="Kiss B."/>
            <person name="Kocsube S."/>
            <person name="Kotiranta H."/>
            <person name="LaButti K.M."/>
            <person name="Lechner B.E."/>
            <person name="Liimatainen K."/>
            <person name="Lipzen A."/>
            <person name="Lukacs Z."/>
            <person name="Mihaltcheva S."/>
            <person name="Morgado L.N."/>
            <person name="Niskanen T."/>
            <person name="Noordeloos M.E."/>
            <person name="Ohm R.A."/>
            <person name="Ortiz-Santana B."/>
            <person name="Ovrebo C."/>
            <person name="Racz N."/>
            <person name="Riley R."/>
            <person name="Savchenko A."/>
            <person name="Shiryaev A."/>
            <person name="Soop K."/>
            <person name="Spirin V."/>
            <person name="Szebenyi C."/>
            <person name="Tomsovsky M."/>
            <person name="Tulloss R.E."/>
            <person name="Uehling J."/>
            <person name="Grigoriev I.V."/>
            <person name="Vagvolgyi C."/>
            <person name="Papp T."/>
            <person name="Martin F.M."/>
            <person name="Miettinen O."/>
            <person name="Hibbett D.S."/>
            <person name="Nagy L.G."/>
        </authorList>
    </citation>
    <scope>NUCLEOTIDE SEQUENCE [LARGE SCALE GENOMIC DNA]</scope>
    <source>
        <strain evidence="2 3">CBS 309.79</strain>
    </source>
</reference>
<gene>
    <name evidence="2" type="ORF">BDV98DRAFT_564254</name>
</gene>
<dbReference type="EMBL" id="ML178820">
    <property type="protein sequence ID" value="TFL03463.1"/>
    <property type="molecule type" value="Genomic_DNA"/>
</dbReference>
<organism evidence="2 3">
    <name type="scientific">Pterulicium gracile</name>
    <dbReference type="NCBI Taxonomy" id="1884261"/>
    <lineage>
        <taxon>Eukaryota</taxon>
        <taxon>Fungi</taxon>
        <taxon>Dikarya</taxon>
        <taxon>Basidiomycota</taxon>
        <taxon>Agaricomycotina</taxon>
        <taxon>Agaricomycetes</taxon>
        <taxon>Agaricomycetidae</taxon>
        <taxon>Agaricales</taxon>
        <taxon>Pleurotineae</taxon>
        <taxon>Pterulaceae</taxon>
        <taxon>Pterulicium</taxon>
    </lineage>
</organism>